<evidence type="ECO:0000259" key="5">
    <source>
        <dbReference type="Pfam" id="PF02902"/>
    </source>
</evidence>
<evidence type="ECO:0000256" key="4">
    <source>
        <dbReference type="ARBA" id="ARBA00022807"/>
    </source>
</evidence>
<reference evidence="6" key="1">
    <citation type="journal article" date="2023" name="G3 (Bethesda)">
        <title>Whole genome assembly and annotation of the endangered Caribbean coral Acropora cervicornis.</title>
        <authorList>
            <person name="Selwyn J.D."/>
            <person name="Vollmer S.V."/>
        </authorList>
    </citation>
    <scope>NUCLEOTIDE SEQUENCE</scope>
    <source>
        <strain evidence="6">K2</strain>
    </source>
</reference>
<keyword evidence="4" id="KW-0788">Thiol protease</keyword>
<proteinExistence type="inferred from homology"/>
<keyword evidence="3" id="KW-0378">Hydrolase</keyword>
<dbReference type="GO" id="GO:0006508">
    <property type="term" value="P:proteolysis"/>
    <property type="evidence" value="ECO:0007669"/>
    <property type="project" value="UniProtKB-KW"/>
</dbReference>
<keyword evidence="7" id="KW-1185">Reference proteome</keyword>
<dbReference type="PANTHER" id="PTHR12606">
    <property type="entry name" value="SENTRIN/SUMO-SPECIFIC PROTEASE"/>
    <property type="match status" value="1"/>
</dbReference>
<evidence type="ECO:0000313" key="6">
    <source>
        <dbReference type="EMBL" id="KAK2562098.1"/>
    </source>
</evidence>
<dbReference type="GO" id="GO:0016929">
    <property type="term" value="F:deSUMOylase activity"/>
    <property type="evidence" value="ECO:0007669"/>
    <property type="project" value="TreeGrafter"/>
</dbReference>
<gene>
    <name evidence="6" type="ORF">P5673_014853</name>
</gene>
<evidence type="ECO:0000256" key="3">
    <source>
        <dbReference type="ARBA" id="ARBA00022801"/>
    </source>
</evidence>
<dbReference type="GO" id="GO:0005634">
    <property type="term" value="C:nucleus"/>
    <property type="evidence" value="ECO:0007669"/>
    <property type="project" value="TreeGrafter"/>
</dbReference>
<dbReference type="AlphaFoldDB" id="A0AAD9V5K3"/>
<comment type="caution">
    <text evidence="6">The sequence shown here is derived from an EMBL/GenBank/DDBJ whole genome shotgun (WGS) entry which is preliminary data.</text>
</comment>
<evidence type="ECO:0000313" key="7">
    <source>
        <dbReference type="Proteomes" id="UP001249851"/>
    </source>
</evidence>
<feature type="domain" description="Ubiquitin-like protease family profile" evidence="5">
    <location>
        <begin position="3"/>
        <end position="50"/>
    </location>
</feature>
<sequence length="114" mass="13026">MPFDLSEWKLAAPKDIPEQLNGCDCGVFACKYAEYLSRGAKFDFDQEDIPETSSLTFYSPVEDTDTATGPFRRTPIRYNDNCLEKRERTKRYSLLQAPNGLRDSEQEVVMMPTG</sequence>
<dbReference type="InterPro" id="IPR003653">
    <property type="entry name" value="Peptidase_C48_C"/>
</dbReference>
<comment type="similarity">
    <text evidence="1">Belongs to the peptidase C48 family.</text>
</comment>
<name>A0AAD9V5K3_ACRCE</name>
<dbReference type="EMBL" id="JARQWQ010000030">
    <property type="protein sequence ID" value="KAK2562098.1"/>
    <property type="molecule type" value="Genomic_DNA"/>
</dbReference>
<organism evidence="6 7">
    <name type="scientific">Acropora cervicornis</name>
    <name type="common">Staghorn coral</name>
    <dbReference type="NCBI Taxonomy" id="6130"/>
    <lineage>
        <taxon>Eukaryota</taxon>
        <taxon>Metazoa</taxon>
        <taxon>Cnidaria</taxon>
        <taxon>Anthozoa</taxon>
        <taxon>Hexacorallia</taxon>
        <taxon>Scleractinia</taxon>
        <taxon>Astrocoeniina</taxon>
        <taxon>Acroporidae</taxon>
        <taxon>Acropora</taxon>
    </lineage>
</organism>
<dbReference type="GO" id="GO:0016926">
    <property type="term" value="P:protein desumoylation"/>
    <property type="evidence" value="ECO:0007669"/>
    <property type="project" value="TreeGrafter"/>
</dbReference>
<keyword evidence="2 6" id="KW-0645">Protease</keyword>
<dbReference type="SUPFAM" id="SSF54001">
    <property type="entry name" value="Cysteine proteinases"/>
    <property type="match status" value="1"/>
</dbReference>
<reference evidence="6" key="2">
    <citation type="journal article" date="2023" name="Science">
        <title>Genomic signatures of disease resistance in endangered staghorn corals.</title>
        <authorList>
            <person name="Vollmer S.V."/>
            <person name="Selwyn J.D."/>
            <person name="Despard B.A."/>
            <person name="Roesel C.L."/>
        </authorList>
    </citation>
    <scope>NUCLEOTIDE SEQUENCE</scope>
    <source>
        <strain evidence="6">K2</strain>
    </source>
</reference>
<evidence type="ECO:0000256" key="1">
    <source>
        <dbReference type="ARBA" id="ARBA00005234"/>
    </source>
</evidence>
<evidence type="ECO:0000256" key="2">
    <source>
        <dbReference type="ARBA" id="ARBA00022670"/>
    </source>
</evidence>
<dbReference type="Gene3D" id="1.10.418.20">
    <property type="match status" value="1"/>
</dbReference>
<dbReference type="Pfam" id="PF02902">
    <property type="entry name" value="Peptidase_C48"/>
    <property type="match status" value="1"/>
</dbReference>
<accession>A0AAD9V5K3</accession>
<dbReference type="Proteomes" id="UP001249851">
    <property type="component" value="Unassembled WGS sequence"/>
</dbReference>
<protein>
    <submittedName>
        <fullName evidence="6">Sentrin-specific protease 2</fullName>
    </submittedName>
</protein>
<dbReference type="PANTHER" id="PTHR12606:SF141">
    <property type="entry name" value="GH15225P-RELATED"/>
    <property type="match status" value="1"/>
</dbReference>
<dbReference type="InterPro" id="IPR038765">
    <property type="entry name" value="Papain-like_cys_pep_sf"/>
</dbReference>